<protein>
    <recommendedName>
        <fullName evidence="7">Dihydrolipoamide acetyltransferase component of pyruvate dehydrogenase complex</fullName>
        <ecNumber evidence="7">2.3.1.-</ecNumber>
    </recommendedName>
</protein>
<feature type="domain" description="Lipoyl-binding" evidence="9">
    <location>
        <begin position="3"/>
        <end position="78"/>
    </location>
</feature>
<dbReference type="SUPFAM" id="SSF47005">
    <property type="entry name" value="Peripheral subunit-binding domain of 2-oxo acid dehydrogenase complex"/>
    <property type="match status" value="1"/>
</dbReference>
<dbReference type="InterPro" id="IPR023213">
    <property type="entry name" value="CAT-like_dom_sf"/>
</dbReference>
<evidence type="ECO:0000256" key="7">
    <source>
        <dbReference type="RuleBase" id="RU003423"/>
    </source>
</evidence>
<dbReference type="Pfam" id="PF02817">
    <property type="entry name" value="E3_binding"/>
    <property type="match status" value="1"/>
</dbReference>
<comment type="cofactor">
    <cofactor evidence="1 7">
        <name>(R)-lipoate</name>
        <dbReference type="ChEBI" id="CHEBI:83088"/>
    </cofactor>
</comment>
<evidence type="ECO:0000256" key="2">
    <source>
        <dbReference type="ARBA" id="ARBA00007317"/>
    </source>
</evidence>
<evidence type="ECO:0000256" key="6">
    <source>
        <dbReference type="ARBA" id="ARBA00023315"/>
    </source>
</evidence>
<dbReference type="SUPFAM" id="SSF51230">
    <property type="entry name" value="Single hybrid motif"/>
    <property type="match status" value="1"/>
</dbReference>
<evidence type="ECO:0000259" key="10">
    <source>
        <dbReference type="PROSITE" id="PS51826"/>
    </source>
</evidence>
<evidence type="ECO:0000313" key="11">
    <source>
        <dbReference type="EMBL" id="WXB11249.1"/>
    </source>
</evidence>
<sequence length="509" mass="52698">MARWEFKLPDIGEGVTEGEIVSWLISPGEPVKEDQPMVEVMTDKATVTIASPRAGTVLELRGKVGDIAAVHAVLVVLDVSDGRDAHDVKAAPSGPASASASHANGSSNGNGAGAEPRTPARHDDGPAATAVGDIRETLPGIRSDVKPAAASGASAGGSAPAAGGSAAGATETYFNAKPLATPATRKAARELGIDLKRVPPTGPQGRVTRDDVRSYADQGAPAVEPAGKPAQPATPPSAAPSASAPAAAADVPAVARPAGLTREPVRITPPAGPAAALEERVPFAGMRRRIATKMSAAKTTAAHFTFVEECDVTALKALRARLKPSADAQGVKLSFLPFITKAVIAALRKHPILNSALDETTNELVYRKYFNIGIASSTDAGLIVPVVKNADRKSLLEIAREIDRLATDAKEGKSKVEDLSGSTFTITSLGAQGGLFATPILNFPEVGILGVHQIKQKPVVRDGQIVIGEVMLLSLSFDHRIVDGHVGAAFAYDVIGFLENPDRLFLEMA</sequence>
<keyword evidence="12" id="KW-1185">Reference proteome</keyword>
<dbReference type="EC" id="2.3.1.-" evidence="7"/>
<comment type="subunit">
    <text evidence="3">Forms a 24-polypeptide structural core with octahedral symmetry.</text>
</comment>
<dbReference type="RefSeq" id="WP_394820865.1">
    <property type="nucleotide sequence ID" value="NZ_CP089984.1"/>
</dbReference>
<gene>
    <name evidence="11" type="ORF">LZC94_25670</name>
</gene>
<keyword evidence="4 7" id="KW-0808">Transferase</keyword>
<dbReference type="InterPro" id="IPR000089">
    <property type="entry name" value="Biotin_lipoyl"/>
</dbReference>
<dbReference type="InterPro" id="IPR003016">
    <property type="entry name" value="2-oxoA_DH_lipoyl-BS"/>
</dbReference>
<dbReference type="InterPro" id="IPR036625">
    <property type="entry name" value="E3-bd_dom_sf"/>
</dbReference>
<dbReference type="PANTHER" id="PTHR43178">
    <property type="entry name" value="DIHYDROLIPOAMIDE ACETYLTRANSFERASE COMPONENT OF PYRUVATE DEHYDROGENASE COMPLEX"/>
    <property type="match status" value="1"/>
</dbReference>
<dbReference type="EMBL" id="CP089984">
    <property type="protein sequence ID" value="WXB11249.1"/>
    <property type="molecule type" value="Genomic_DNA"/>
</dbReference>
<dbReference type="Proteomes" id="UP001370348">
    <property type="component" value="Chromosome"/>
</dbReference>
<feature type="region of interest" description="Disordered" evidence="8">
    <location>
        <begin position="191"/>
        <end position="245"/>
    </location>
</feature>
<evidence type="ECO:0000256" key="3">
    <source>
        <dbReference type="ARBA" id="ARBA00011484"/>
    </source>
</evidence>
<name>A0ABZ2LNS8_9BACT</name>
<dbReference type="Pfam" id="PF00198">
    <property type="entry name" value="2-oxoacid_dh"/>
    <property type="match status" value="1"/>
</dbReference>
<dbReference type="CDD" id="cd06849">
    <property type="entry name" value="lipoyl_domain"/>
    <property type="match status" value="1"/>
</dbReference>
<organism evidence="11 12">
    <name type="scientific">Pendulispora albinea</name>
    <dbReference type="NCBI Taxonomy" id="2741071"/>
    <lineage>
        <taxon>Bacteria</taxon>
        <taxon>Pseudomonadati</taxon>
        <taxon>Myxococcota</taxon>
        <taxon>Myxococcia</taxon>
        <taxon>Myxococcales</taxon>
        <taxon>Sorangiineae</taxon>
        <taxon>Pendulisporaceae</taxon>
        <taxon>Pendulispora</taxon>
    </lineage>
</organism>
<feature type="compositionally biased region" description="Low complexity" evidence="8">
    <location>
        <begin position="90"/>
        <end position="109"/>
    </location>
</feature>
<evidence type="ECO:0000256" key="8">
    <source>
        <dbReference type="SAM" id="MobiDB-lite"/>
    </source>
</evidence>
<accession>A0ABZ2LNS8</accession>
<dbReference type="InterPro" id="IPR011053">
    <property type="entry name" value="Single_hybrid_motif"/>
</dbReference>
<dbReference type="Gene3D" id="2.40.50.100">
    <property type="match status" value="1"/>
</dbReference>
<dbReference type="Gene3D" id="3.30.559.10">
    <property type="entry name" value="Chloramphenicol acetyltransferase-like domain"/>
    <property type="match status" value="1"/>
</dbReference>
<dbReference type="PANTHER" id="PTHR43178:SF5">
    <property type="entry name" value="LIPOAMIDE ACYLTRANSFERASE COMPONENT OF BRANCHED-CHAIN ALPHA-KETO ACID DEHYDROGENASE COMPLEX, MITOCHONDRIAL"/>
    <property type="match status" value="1"/>
</dbReference>
<dbReference type="Gene3D" id="4.10.320.10">
    <property type="entry name" value="E3-binding domain"/>
    <property type="match status" value="1"/>
</dbReference>
<evidence type="ECO:0000256" key="1">
    <source>
        <dbReference type="ARBA" id="ARBA00001938"/>
    </source>
</evidence>
<dbReference type="InterPro" id="IPR050743">
    <property type="entry name" value="2-oxoacid_DH_E2_comp"/>
</dbReference>
<dbReference type="SUPFAM" id="SSF52777">
    <property type="entry name" value="CoA-dependent acyltransferases"/>
    <property type="match status" value="1"/>
</dbReference>
<comment type="similarity">
    <text evidence="2 7">Belongs to the 2-oxoacid dehydrogenase family.</text>
</comment>
<dbReference type="PROSITE" id="PS51826">
    <property type="entry name" value="PSBD"/>
    <property type="match status" value="1"/>
</dbReference>
<feature type="region of interest" description="Disordered" evidence="8">
    <location>
        <begin position="146"/>
        <end position="166"/>
    </location>
</feature>
<feature type="compositionally biased region" description="Low complexity" evidence="8">
    <location>
        <begin position="147"/>
        <end position="166"/>
    </location>
</feature>
<evidence type="ECO:0000259" key="9">
    <source>
        <dbReference type="PROSITE" id="PS50968"/>
    </source>
</evidence>
<evidence type="ECO:0000313" key="12">
    <source>
        <dbReference type="Proteomes" id="UP001370348"/>
    </source>
</evidence>
<reference evidence="11 12" key="1">
    <citation type="submission" date="2021-12" db="EMBL/GenBank/DDBJ databases">
        <title>Discovery of the Pendulisporaceae a myxobacterial family with distinct sporulation behavior and unique specialized metabolism.</title>
        <authorList>
            <person name="Garcia R."/>
            <person name="Popoff A."/>
            <person name="Bader C.D."/>
            <person name="Loehr J."/>
            <person name="Walesch S."/>
            <person name="Walt C."/>
            <person name="Boldt J."/>
            <person name="Bunk B."/>
            <person name="Haeckl F.J.F.P.J."/>
            <person name="Gunesch A.P."/>
            <person name="Birkelbach J."/>
            <person name="Nuebel U."/>
            <person name="Pietschmann T."/>
            <person name="Bach T."/>
            <person name="Mueller R."/>
        </authorList>
    </citation>
    <scope>NUCLEOTIDE SEQUENCE [LARGE SCALE GENOMIC DNA]</scope>
    <source>
        <strain evidence="11 12">MSr11954</strain>
    </source>
</reference>
<evidence type="ECO:0000256" key="5">
    <source>
        <dbReference type="ARBA" id="ARBA00022823"/>
    </source>
</evidence>
<dbReference type="PROSITE" id="PS50968">
    <property type="entry name" value="BIOTINYL_LIPOYL"/>
    <property type="match status" value="1"/>
</dbReference>
<evidence type="ECO:0000256" key="4">
    <source>
        <dbReference type="ARBA" id="ARBA00022679"/>
    </source>
</evidence>
<dbReference type="InterPro" id="IPR004167">
    <property type="entry name" value="PSBD"/>
</dbReference>
<keyword evidence="5 7" id="KW-0450">Lipoyl</keyword>
<dbReference type="InterPro" id="IPR001078">
    <property type="entry name" value="2-oxoacid_DH_actylTfrase"/>
</dbReference>
<dbReference type="Pfam" id="PF00364">
    <property type="entry name" value="Biotin_lipoyl"/>
    <property type="match status" value="1"/>
</dbReference>
<feature type="region of interest" description="Disordered" evidence="8">
    <location>
        <begin position="87"/>
        <end position="128"/>
    </location>
</feature>
<keyword evidence="6 7" id="KW-0012">Acyltransferase</keyword>
<proteinExistence type="inferred from homology"/>
<feature type="domain" description="Peripheral subunit-binding (PSBD)" evidence="10">
    <location>
        <begin position="179"/>
        <end position="216"/>
    </location>
</feature>
<dbReference type="PROSITE" id="PS00189">
    <property type="entry name" value="LIPOYL"/>
    <property type="match status" value="1"/>
</dbReference>